<gene>
    <name evidence="1" type="ORF">PHYPA_003049</name>
</gene>
<dbReference type="AlphaFoldDB" id="A0A2K1L2K8"/>
<evidence type="ECO:0000313" key="1">
    <source>
        <dbReference type="EMBL" id="PNR60256.1"/>
    </source>
</evidence>
<accession>A0A2K1L2K8</accession>
<protein>
    <submittedName>
        <fullName evidence="1 2">Uncharacterized protein</fullName>
    </submittedName>
</protein>
<proteinExistence type="predicted"/>
<dbReference type="Proteomes" id="UP000006727">
    <property type="component" value="Chromosome 2"/>
</dbReference>
<reference evidence="1 3" key="1">
    <citation type="journal article" date="2008" name="Science">
        <title>The Physcomitrella genome reveals evolutionary insights into the conquest of land by plants.</title>
        <authorList>
            <person name="Rensing S."/>
            <person name="Lang D."/>
            <person name="Zimmer A."/>
            <person name="Terry A."/>
            <person name="Salamov A."/>
            <person name="Shapiro H."/>
            <person name="Nishiyama T."/>
            <person name="Perroud P.-F."/>
            <person name="Lindquist E."/>
            <person name="Kamisugi Y."/>
            <person name="Tanahashi T."/>
            <person name="Sakakibara K."/>
            <person name="Fujita T."/>
            <person name="Oishi K."/>
            <person name="Shin-I T."/>
            <person name="Kuroki Y."/>
            <person name="Toyoda A."/>
            <person name="Suzuki Y."/>
            <person name="Hashimoto A."/>
            <person name="Yamaguchi K."/>
            <person name="Sugano A."/>
            <person name="Kohara Y."/>
            <person name="Fujiyama A."/>
            <person name="Anterola A."/>
            <person name="Aoki S."/>
            <person name="Ashton N."/>
            <person name="Barbazuk W.B."/>
            <person name="Barker E."/>
            <person name="Bennetzen J."/>
            <person name="Bezanilla M."/>
            <person name="Blankenship R."/>
            <person name="Cho S.H."/>
            <person name="Dutcher S."/>
            <person name="Estelle M."/>
            <person name="Fawcett J.A."/>
            <person name="Gundlach H."/>
            <person name="Hanada K."/>
            <person name="Heyl A."/>
            <person name="Hicks K.A."/>
            <person name="Hugh J."/>
            <person name="Lohr M."/>
            <person name="Mayer K."/>
            <person name="Melkozernov A."/>
            <person name="Murata T."/>
            <person name="Nelson D."/>
            <person name="Pils B."/>
            <person name="Prigge M."/>
            <person name="Reiss B."/>
            <person name="Renner T."/>
            <person name="Rombauts S."/>
            <person name="Rushton P."/>
            <person name="Sanderfoot A."/>
            <person name="Schween G."/>
            <person name="Shiu S.-H."/>
            <person name="Stueber K."/>
            <person name="Theodoulou F.L."/>
            <person name="Tu H."/>
            <person name="Van de Peer Y."/>
            <person name="Verrier P.J."/>
            <person name="Waters E."/>
            <person name="Wood A."/>
            <person name="Yang L."/>
            <person name="Cove D."/>
            <person name="Cuming A."/>
            <person name="Hasebe M."/>
            <person name="Lucas S."/>
            <person name="Mishler D.B."/>
            <person name="Reski R."/>
            <person name="Grigoriev I."/>
            <person name="Quatrano R.S."/>
            <person name="Boore J.L."/>
        </authorList>
    </citation>
    <scope>NUCLEOTIDE SEQUENCE [LARGE SCALE GENOMIC DNA]</scope>
    <source>
        <strain evidence="2 3">cv. Gransden 2004</strain>
    </source>
</reference>
<dbReference type="EMBL" id="ABEU02000002">
    <property type="protein sequence ID" value="PNR60256.1"/>
    <property type="molecule type" value="Genomic_DNA"/>
</dbReference>
<reference evidence="2" key="3">
    <citation type="submission" date="2020-12" db="UniProtKB">
        <authorList>
            <consortium name="EnsemblPlants"/>
        </authorList>
    </citation>
    <scope>IDENTIFICATION</scope>
</reference>
<name>A0A2K1L2K8_PHYPA</name>
<evidence type="ECO:0000313" key="2">
    <source>
        <dbReference type="EnsemblPlants" id="PAC:32935553.CDS.1"/>
    </source>
</evidence>
<evidence type="ECO:0000313" key="3">
    <source>
        <dbReference type="Proteomes" id="UP000006727"/>
    </source>
</evidence>
<dbReference type="EnsemblPlants" id="Pp3c2_21748V3.1">
    <property type="protein sequence ID" value="PAC:32935553.CDS.1"/>
    <property type="gene ID" value="Pp3c2_21748"/>
</dbReference>
<keyword evidence="3" id="KW-1185">Reference proteome</keyword>
<dbReference type="Gramene" id="Pp3c2_21748V3.1">
    <property type="protein sequence ID" value="PAC:32935553.CDS.1"/>
    <property type="gene ID" value="Pp3c2_21748"/>
</dbReference>
<reference evidence="1 3" key="2">
    <citation type="journal article" date="2018" name="Plant J.">
        <title>The Physcomitrella patens chromosome-scale assembly reveals moss genome structure and evolution.</title>
        <authorList>
            <person name="Lang D."/>
            <person name="Ullrich K.K."/>
            <person name="Murat F."/>
            <person name="Fuchs J."/>
            <person name="Jenkins J."/>
            <person name="Haas F.B."/>
            <person name="Piednoel M."/>
            <person name="Gundlach H."/>
            <person name="Van Bel M."/>
            <person name="Meyberg R."/>
            <person name="Vives C."/>
            <person name="Morata J."/>
            <person name="Symeonidi A."/>
            <person name="Hiss M."/>
            <person name="Muchero W."/>
            <person name="Kamisugi Y."/>
            <person name="Saleh O."/>
            <person name="Blanc G."/>
            <person name="Decker E.L."/>
            <person name="van Gessel N."/>
            <person name="Grimwood J."/>
            <person name="Hayes R.D."/>
            <person name="Graham S.W."/>
            <person name="Gunter L.E."/>
            <person name="McDaniel S.F."/>
            <person name="Hoernstein S.N.W."/>
            <person name="Larsson A."/>
            <person name="Li F.W."/>
            <person name="Perroud P.F."/>
            <person name="Phillips J."/>
            <person name="Ranjan P."/>
            <person name="Rokshar D.S."/>
            <person name="Rothfels C.J."/>
            <person name="Schneider L."/>
            <person name="Shu S."/>
            <person name="Stevenson D.W."/>
            <person name="Thummler F."/>
            <person name="Tillich M."/>
            <person name="Villarreal Aguilar J.C."/>
            <person name="Widiez T."/>
            <person name="Wong G.K."/>
            <person name="Wymore A."/>
            <person name="Zhang Y."/>
            <person name="Zimmer A.D."/>
            <person name="Quatrano R.S."/>
            <person name="Mayer K.F.X."/>
            <person name="Goodstein D."/>
            <person name="Casacuberta J.M."/>
            <person name="Vandepoele K."/>
            <person name="Reski R."/>
            <person name="Cuming A.C."/>
            <person name="Tuskan G.A."/>
            <person name="Maumus F."/>
            <person name="Salse J."/>
            <person name="Schmutz J."/>
            <person name="Rensing S.A."/>
        </authorList>
    </citation>
    <scope>NUCLEOTIDE SEQUENCE [LARGE SCALE GENOMIC DNA]</scope>
    <source>
        <strain evidence="2 3">cv. Gransden 2004</strain>
    </source>
</reference>
<dbReference type="InParanoid" id="A0A2K1L2K8"/>
<organism evidence="1">
    <name type="scientific">Physcomitrium patens</name>
    <name type="common">Spreading-leaved earth moss</name>
    <name type="synonym">Physcomitrella patens</name>
    <dbReference type="NCBI Taxonomy" id="3218"/>
    <lineage>
        <taxon>Eukaryota</taxon>
        <taxon>Viridiplantae</taxon>
        <taxon>Streptophyta</taxon>
        <taxon>Embryophyta</taxon>
        <taxon>Bryophyta</taxon>
        <taxon>Bryophytina</taxon>
        <taxon>Bryopsida</taxon>
        <taxon>Funariidae</taxon>
        <taxon>Funariales</taxon>
        <taxon>Funariaceae</taxon>
        <taxon>Physcomitrium</taxon>
    </lineage>
</organism>
<sequence>MRLHPNLKPNRSRRSLHRTTAEVMRAFSRFAIFFLTGSEVCLAGRAHNVLWMSELCALPRPENAPSNTTRHVNARFPDEICAVPAKVDCVNKIPKKDLKNTKMVKHVTQWSKLGSSATNSGVRVDSKEIS</sequence>